<comment type="catalytic activity">
    <reaction evidence="3">
        <text>a 5'-end (N(2),N(7)-dimethyl 5'-triphosphoguanosine)-ribonucleoside in snoRNA + S-adenosyl-L-methionine = a 5'-end (N(2),N(2),N(7)-trimethyl 5'-triphosphoguanosine)-ribonucleoside in snoRNA + S-adenosyl-L-homocysteine + H(+)</text>
        <dbReference type="Rhea" id="RHEA:78507"/>
        <dbReference type="Rhea" id="RHEA-COMP:19088"/>
        <dbReference type="Rhea" id="RHEA-COMP:19090"/>
        <dbReference type="ChEBI" id="CHEBI:15378"/>
        <dbReference type="ChEBI" id="CHEBI:57856"/>
        <dbReference type="ChEBI" id="CHEBI:59789"/>
        <dbReference type="ChEBI" id="CHEBI:167623"/>
        <dbReference type="ChEBI" id="CHEBI:172880"/>
    </reaction>
    <physiologicalReaction direction="left-to-right" evidence="3">
        <dbReference type="Rhea" id="RHEA:78508"/>
    </physiologicalReaction>
</comment>
<dbReference type="Proteomes" id="UP000230069">
    <property type="component" value="Unassembled WGS sequence"/>
</dbReference>
<evidence type="ECO:0000256" key="1">
    <source>
        <dbReference type="ARBA" id="ARBA00018517"/>
    </source>
</evidence>
<dbReference type="STRING" id="218851.A0A2G5DRY6"/>
<dbReference type="SUPFAM" id="SSF53335">
    <property type="entry name" value="S-adenosyl-L-methionine-dependent methyltransferases"/>
    <property type="match status" value="1"/>
</dbReference>
<evidence type="ECO:0000256" key="8">
    <source>
        <dbReference type="SAM" id="MobiDB-lite"/>
    </source>
</evidence>
<dbReference type="Gene3D" id="3.40.50.150">
    <property type="entry name" value="Vaccinia Virus protein VP39"/>
    <property type="match status" value="1"/>
</dbReference>
<dbReference type="PANTHER" id="PTHR14741:SF32">
    <property type="entry name" value="TRIMETHYLGUANOSINE SYNTHASE"/>
    <property type="match status" value="1"/>
</dbReference>
<evidence type="ECO:0000256" key="4">
    <source>
        <dbReference type="ARBA" id="ARBA00048740"/>
    </source>
</evidence>
<dbReference type="InterPro" id="IPR029063">
    <property type="entry name" value="SAM-dependent_MTases_sf"/>
</dbReference>
<evidence type="ECO:0000256" key="5">
    <source>
        <dbReference type="ARBA" id="ARBA00048763"/>
    </source>
</evidence>
<feature type="region of interest" description="Disordered" evidence="8">
    <location>
        <begin position="1"/>
        <end position="21"/>
    </location>
</feature>
<dbReference type="CDD" id="cd02440">
    <property type="entry name" value="AdoMet_MTases"/>
    <property type="match status" value="1"/>
</dbReference>
<name>A0A2G5DRY6_AQUCA</name>
<evidence type="ECO:0000259" key="9">
    <source>
        <dbReference type="PROSITE" id="PS50020"/>
    </source>
</evidence>
<reference evidence="10 11" key="1">
    <citation type="submission" date="2017-09" db="EMBL/GenBank/DDBJ databases">
        <title>WGS assembly of Aquilegia coerulea Goldsmith.</title>
        <authorList>
            <person name="Hodges S."/>
            <person name="Kramer E."/>
            <person name="Nordborg M."/>
            <person name="Tomkins J."/>
            <person name="Borevitz J."/>
            <person name="Derieg N."/>
            <person name="Yan J."/>
            <person name="Mihaltcheva S."/>
            <person name="Hayes R.D."/>
            <person name="Rokhsar D."/>
        </authorList>
    </citation>
    <scope>NUCLEOTIDE SEQUENCE [LARGE SCALE GENOMIC DNA]</scope>
    <source>
        <strain evidence="11">cv. Goldsmith</strain>
    </source>
</reference>
<comment type="similarity">
    <text evidence="2">Belongs to the methyltransferase superfamily. Trimethylguanosine synthase family.</text>
</comment>
<dbReference type="PROSITE" id="PS01159">
    <property type="entry name" value="WW_DOMAIN_1"/>
    <property type="match status" value="1"/>
</dbReference>
<dbReference type="FunFam" id="3.40.50.150:FF:000305">
    <property type="entry name" value="S-adenosyl-L-methionine-dependent methyltransferase superfamily protein"/>
    <property type="match status" value="1"/>
</dbReference>
<feature type="region of interest" description="Disordered" evidence="8">
    <location>
        <begin position="325"/>
        <end position="348"/>
    </location>
</feature>
<dbReference type="Pfam" id="PF09445">
    <property type="entry name" value="Methyltransf_15"/>
    <property type="match status" value="1"/>
</dbReference>
<accession>A0A2G5DRY6</accession>
<dbReference type="EMBL" id="KZ305032">
    <property type="protein sequence ID" value="PIA46269.1"/>
    <property type="molecule type" value="Genomic_DNA"/>
</dbReference>
<feature type="compositionally biased region" description="Basic residues" evidence="8">
    <location>
        <begin position="1"/>
        <end position="10"/>
    </location>
</feature>
<dbReference type="AlphaFoldDB" id="A0A2G5DRY6"/>
<feature type="domain" description="WW" evidence="9">
    <location>
        <begin position="194"/>
        <end position="222"/>
    </location>
</feature>
<dbReference type="InParanoid" id="A0A2G5DRY6"/>
<proteinExistence type="inferred from homology"/>
<evidence type="ECO:0000256" key="3">
    <source>
        <dbReference type="ARBA" id="ARBA00047418"/>
    </source>
</evidence>
<comment type="catalytic activity">
    <reaction evidence="5">
        <text>a 5'-end (N(2),N(7)-dimethyl 5'-triphosphoguanosine)-ribonucleoside in snRNA + S-adenosyl-L-methionine = a 5'-end (N(2),N(2),N(7)-trimethyl 5'-triphosphoguanosine)-ribonucleoside in snRNA + S-adenosyl-L-homocysteine + H(+)</text>
        <dbReference type="Rhea" id="RHEA:78479"/>
        <dbReference type="Rhea" id="RHEA-COMP:19087"/>
        <dbReference type="Rhea" id="RHEA-COMP:19089"/>
        <dbReference type="ChEBI" id="CHEBI:15378"/>
        <dbReference type="ChEBI" id="CHEBI:57856"/>
        <dbReference type="ChEBI" id="CHEBI:59789"/>
        <dbReference type="ChEBI" id="CHEBI:167623"/>
        <dbReference type="ChEBI" id="CHEBI:172880"/>
    </reaction>
    <physiologicalReaction direction="left-to-right" evidence="5">
        <dbReference type="Rhea" id="RHEA:78480"/>
    </physiologicalReaction>
</comment>
<sequence>MKKSKRKSSKVKPTLGHEDNTDGVVNVSKVGEVVSAINFLDKTNLSLCCISTLSPSETSYSDIAEEVGKPHCSYNGGSVSMEEICEEITGVVENCGVDHDSVPCGVISNGNTEVAVNLINRDGEASLQNALQGSFVDIQLKGSLLSYYDSESAKLCVDTTTEEPYIPDSSVSSQSSLMKDEYEIYKQCREFGDWRTFWDAFYLRNYFYNVKTHETTWNPPPGVEYKAFSEGEPKSLDLLVDTAENDFMSELPTGDVPDPCDLQDTSQLFEKIISSNNSSGHSTHATTSGFELDAGTAIFQLDAATIYHSYQRSDKLDDINSQLVPAEDWENDPQKTPTNPETDGLDAYNYSDDQVLDVDRLATTITKYSQENWKDIQLEYMAPLMDDFERQQVFVSGEMKKKKKKVRRTRTQTRLSEYKTELELEGMPQEVTDSIVKYWCQRYSLFSKFDDGIKMDEEGWFSVTPESIARHHAARCGGGIVIDSFTGVGGNAIQLAKRGNHVIAIDIDPQKIEYAQQNAAIYGVDGIIDFINGDFFQLAPKMKADTVFLSPPWGGPDYAKVQSYSIQTMLKPHDGHFLFKASRGIAPKIVMFLPRNVDINQLAELSLSAHPPWKLEVEKNFLNGKLKAITAYFSDTMV</sequence>
<evidence type="ECO:0000313" key="11">
    <source>
        <dbReference type="Proteomes" id="UP000230069"/>
    </source>
</evidence>
<organism evidence="10 11">
    <name type="scientific">Aquilegia coerulea</name>
    <name type="common">Rocky mountain columbine</name>
    <dbReference type="NCBI Taxonomy" id="218851"/>
    <lineage>
        <taxon>Eukaryota</taxon>
        <taxon>Viridiplantae</taxon>
        <taxon>Streptophyta</taxon>
        <taxon>Embryophyta</taxon>
        <taxon>Tracheophyta</taxon>
        <taxon>Spermatophyta</taxon>
        <taxon>Magnoliopsida</taxon>
        <taxon>Ranunculales</taxon>
        <taxon>Ranunculaceae</taxon>
        <taxon>Thalictroideae</taxon>
        <taxon>Aquilegia</taxon>
    </lineage>
</organism>
<evidence type="ECO:0000256" key="6">
    <source>
        <dbReference type="ARBA" id="ARBA00049075"/>
    </source>
</evidence>
<evidence type="ECO:0000256" key="7">
    <source>
        <dbReference type="ARBA" id="ARBA00049790"/>
    </source>
</evidence>
<dbReference type="CDD" id="cd00201">
    <property type="entry name" value="WW"/>
    <property type="match status" value="1"/>
</dbReference>
<dbReference type="PANTHER" id="PTHR14741">
    <property type="entry name" value="S-ADENOSYLMETHIONINE-DEPENDENT METHYLTRANSFERASE RELATED"/>
    <property type="match status" value="1"/>
</dbReference>
<dbReference type="InterPro" id="IPR001202">
    <property type="entry name" value="WW_dom"/>
</dbReference>
<comment type="catalytic activity">
    <reaction evidence="6">
        <text>a 5'-end (N(7)-methyl 5'-triphosphoguanosine)-ribonucleoside in snRNA + S-adenosyl-L-methionine = a 5'-end (N(2),N(7)-dimethyl 5'-triphosphoguanosine)-ribonucleoside in snRNA + S-adenosyl-L-homocysteine + H(+)</text>
        <dbReference type="Rhea" id="RHEA:78471"/>
        <dbReference type="Rhea" id="RHEA-COMP:19085"/>
        <dbReference type="Rhea" id="RHEA-COMP:19087"/>
        <dbReference type="ChEBI" id="CHEBI:15378"/>
        <dbReference type="ChEBI" id="CHEBI:57856"/>
        <dbReference type="ChEBI" id="CHEBI:59789"/>
        <dbReference type="ChEBI" id="CHEBI:156461"/>
        <dbReference type="ChEBI" id="CHEBI:172880"/>
    </reaction>
    <physiologicalReaction direction="left-to-right" evidence="6">
        <dbReference type="Rhea" id="RHEA:78472"/>
    </physiologicalReaction>
</comment>
<dbReference type="InterPro" id="IPR019012">
    <property type="entry name" value="RNA_cap_Gua-N2-MeTrfase"/>
</dbReference>
<dbReference type="GO" id="GO:0005634">
    <property type="term" value="C:nucleus"/>
    <property type="evidence" value="ECO:0007669"/>
    <property type="project" value="TreeGrafter"/>
</dbReference>
<protein>
    <recommendedName>
        <fullName evidence="1">Trimethylguanosine synthase</fullName>
    </recommendedName>
    <alternativeName>
        <fullName evidence="7">Cap-specific guanine-N(2) methyltransferase</fullName>
    </alternativeName>
</protein>
<gene>
    <name evidence="10" type="ORF">AQUCO_01500052v1</name>
</gene>
<dbReference type="FunCoup" id="A0A2G5DRY6">
    <property type="interactions" value="1022"/>
</dbReference>
<dbReference type="OrthoDB" id="194443at2759"/>
<comment type="catalytic activity">
    <reaction evidence="4">
        <text>a 5'-end (N(7)-methyl 5'-triphosphoguanosine)-ribonucleoside in snoRNA + S-adenosyl-L-methionine = a 5'-end (N(2),N(7)-dimethyl 5'-triphosphoguanosine)-ribonucleoside in snoRNA + S-adenosyl-L-homocysteine + H(+)</text>
        <dbReference type="Rhea" id="RHEA:78475"/>
        <dbReference type="Rhea" id="RHEA-COMP:19086"/>
        <dbReference type="Rhea" id="RHEA-COMP:19088"/>
        <dbReference type="ChEBI" id="CHEBI:15378"/>
        <dbReference type="ChEBI" id="CHEBI:57856"/>
        <dbReference type="ChEBI" id="CHEBI:59789"/>
        <dbReference type="ChEBI" id="CHEBI:156461"/>
        <dbReference type="ChEBI" id="CHEBI:172880"/>
    </reaction>
    <physiologicalReaction direction="left-to-right" evidence="4">
        <dbReference type="Rhea" id="RHEA:78476"/>
    </physiologicalReaction>
</comment>
<evidence type="ECO:0000256" key="2">
    <source>
        <dbReference type="ARBA" id="ARBA00025783"/>
    </source>
</evidence>
<dbReference type="PROSITE" id="PS50020">
    <property type="entry name" value="WW_DOMAIN_2"/>
    <property type="match status" value="1"/>
</dbReference>
<evidence type="ECO:0000313" key="10">
    <source>
        <dbReference type="EMBL" id="PIA46269.1"/>
    </source>
</evidence>
<dbReference type="GO" id="GO:0071164">
    <property type="term" value="F:RNA cap trimethylguanosine synthase activity"/>
    <property type="evidence" value="ECO:0007669"/>
    <property type="project" value="TreeGrafter"/>
</dbReference>
<keyword evidence="11" id="KW-1185">Reference proteome</keyword>